<accession>A0AAV3J2F5</accession>
<keyword evidence="3" id="KW-1185">Reference proteome</keyword>
<dbReference type="Pfam" id="PF20036">
    <property type="entry name" value="Gp13-like"/>
    <property type="match status" value="1"/>
</dbReference>
<evidence type="ECO:0008006" key="5">
    <source>
        <dbReference type="Google" id="ProtNLM"/>
    </source>
</evidence>
<dbReference type="RefSeq" id="WP_010743589.1">
    <property type="nucleotide sequence ID" value="NZ_KE136357.1"/>
</dbReference>
<dbReference type="Proteomes" id="UP000014107">
    <property type="component" value="Unassembled WGS sequence"/>
</dbReference>
<dbReference type="EMBL" id="ASWL01000002">
    <property type="protein sequence ID" value="EOU23576.1"/>
    <property type="molecule type" value="Genomic_DNA"/>
</dbReference>
<sequence>MDKLKMNLQFFAKKTKIEDVIVPEVFNKYVIERTAELSALYQSGIVSHNPELDALASAGGKLINMPFWADLTGEDEVLSDTNPLETDKITANQDQAVLLMRGKAWKANDLAKALSGDDPMRAIGDLVAAYWARRQQVTLLSILKGVFGGTSTKMAGNSLDISAETGNDAAFTGETFINASYKLGDAEEKLTALAVHSSVYANLRKQNLIEFLLASDNTKIPTYMGKRVIVDDGMPLDGDVFTSYIFGEGAIGLGNGAAPVPTETDRDALAGDDILINRQHFLLHPRGVKFTNKSVAGSSPTNAELATASNWERVYEPKNIRIVQFKHKLYVPNVTASGRTGTGK</sequence>
<dbReference type="InterPro" id="IPR045404">
    <property type="entry name" value="Gp13-like"/>
</dbReference>
<evidence type="ECO:0000313" key="2">
    <source>
        <dbReference type="EMBL" id="EOU23576.1"/>
    </source>
</evidence>
<gene>
    <name evidence="2" type="ORF">I570_01441</name>
    <name evidence="1" type="ORF">OMU_00444</name>
</gene>
<reference evidence="2 4" key="2">
    <citation type="submission" date="2013-03" db="EMBL/GenBank/DDBJ databases">
        <title>The Genome Sequence of Enterococcus avium ATCC_14025 (PacBio/Illumina hybrid assembly).</title>
        <authorList>
            <consortium name="The Broad Institute Genomics Platform"/>
            <consortium name="The Broad Institute Genome Sequencing Center for Infectious Disease"/>
            <person name="Earl A."/>
            <person name="Russ C."/>
            <person name="Gilmore M."/>
            <person name="Surin D."/>
            <person name="Walker B."/>
            <person name="Young S."/>
            <person name="Zeng Q."/>
            <person name="Gargeya S."/>
            <person name="Fitzgerald M."/>
            <person name="Haas B."/>
            <person name="Abouelleil A."/>
            <person name="Allen A.W."/>
            <person name="Alvarado L."/>
            <person name="Arachchi H.M."/>
            <person name="Berlin A.M."/>
            <person name="Chapman S.B."/>
            <person name="Gainer-Dewar J."/>
            <person name="Goldberg J."/>
            <person name="Griggs A."/>
            <person name="Gujja S."/>
            <person name="Hansen M."/>
            <person name="Howarth C."/>
            <person name="Imamovic A."/>
            <person name="Ireland A."/>
            <person name="Larimer J."/>
            <person name="McCowan C."/>
            <person name="Murphy C."/>
            <person name="Pearson M."/>
            <person name="Poon T.W."/>
            <person name="Priest M."/>
            <person name="Roberts A."/>
            <person name="Saif S."/>
            <person name="Shea T."/>
            <person name="Sisk P."/>
            <person name="Sykes S."/>
            <person name="Wortman J."/>
            <person name="Nusbaum C."/>
            <person name="Birren B."/>
        </authorList>
    </citation>
    <scope>NUCLEOTIDE SEQUENCE [LARGE SCALE GENOMIC DNA]</scope>
    <source>
        <strain evidence="2 4">ATCC 14025</strain>
    </source>
</reference>
<dbReference type="EMBL" id="AHYV01000005">
    <property type="protein sequence ID" value="EOT51115.1"/>
    <property type="molecule type" value="Genomic_DNA"/>
</dbReference>
<comment type="caution">
    <text evidence="2">The sequence shown here is derived from an EMBL/GenBank/DDBJ whole genome shotgun (WGS) entry which is preliminary data.</text>
</comment>
<name>A0AAV3J2F5_ENTAV</name>
<evidence type="ECO:0000313" key="3">
    <source>
        <dbReference type="Proteomes" id="UP000014104"/>
    </source>
</evidence>
<proteinExistence type="predicted"/>
<dbReference type="GeneID" id="69570923"/>
<dbReference type="Proteomes" id="UP000014104">
    <property type="component" value="Unassembled WGS sequence"/>
</dbReference>
<reference evidence="1 3" key="1">
    <citation type="submission" date="2013-03" db="EMBL/GenBank/DDBJ databases">
        <title>The Genome Sequence of Enterococcus avium ATCC_14025 (Illumina only assembly).</title>
        <authorList>
            <consortium name="The Broad Institute Genomics Platform"/>
            <consortium name="The Broad Institute Genome Sequencing Center for Infectious Disease"/>
            <person name="Earl A."/>
            <person name="Russ C."/>
            <person name="Gilmore M."/>
            <person name="Surin D."/>
            <person name="Walker B."/>
            <person name="Young S."/>
            <person name="Zeng Q."/>
            <person name="Gargeya S."/>
            <person name="Fitzgerald M."/>
            <person name="Haas B."/>
            <person name="Abouelleil A."/>
            <person name="Allen A.W."/>
            <person name="Alvarado L."/>
            <person name="Arachchi H.M."/>
            <person name="Berlin A.M."/>
            <person name="Chapman S.B."/>
            <person name="Gainer-Dewar J."/>
            <person name="Goldberg J."/>
            <person name="Griggs A."/>
            <person name="Gujja S."/>
            <person name="Hansen M."/>
            <person name="Howarth C."/>
            <person name="Imamovic A."/>
            <person name="Ireland A."/>
            <person name="Larimer J."/>
            <person name="McCowan C."/>
            <person name="Murphy C."/>
            <person name="Pearson M."/>
            <person name="Poon T.W."/>
            <person name="Priest M."/>
            <person name="Roberts A."/>
            <person name="Saif S."/>
            <person name="Shea T."/>
            <person name="Sisk P."/>
            <person name="Sykes S."/>
            <person name="Wortman J."/>
            <person name="Nusbaum C."/>
            <person name="Birren B."/>
        </authorList>
    </citation>
    <scope>NUCLEOTIDE SEQUENCE [LARGE SCALE GENOMIC DNA]</scope>
    <source>
        <strain evidence="1 3">ATCC 14025</strain>
    </source>
</reference>
<evidence type="ECO:0000313" key="1">
    <source>
        <dbReference type="EMBL" id="EOT51115.1"/>
    </source>
</evidence>
<organism evidence="2 4">
    <name type="scientific">Enterococcus avium ATCC 14025</name>
    <dbReference type="NCBI Taxonomy" id="1140002"/>
    <lineage>
        <taxon>Bacteria</taxon>
        <taxon>Bacillati</taxon>
        <taxon>Bacillota</taxon>
        <taxon>Bacilli</taxon>
        <taxon>Lactobacillales</taxon>
        <taxon>Enterococcaceae</taxon>
        <taxon>Enterococcus</taxon>
    </lineage>
</organism>
<protein>
    <recommendedName>
        <fullName evidence="5">Coat protein</fullName>
    </recommendedName>
</protein>
<dbReference type="AlphaFoldDB" id="A0AAV3J2F5"/>
<evidence type="ECO:0000313" key="4">
    <source>
        <dbReference type="Proteomes" id="UP000014107"/>
    </source>
</evidence>